<dbReference type="EMBL" id="LGST01000041">
    <property type="protein sequence ID" value="KND97696.1"/>
    <property type="molecule type" value="Genomic_DNA"/>
</dbReference>
<name>A0A0L0NU44_CANAR</name>
<evidence type="ECO:0000313" key="1">
    <source>
        <dbReference type="EMBL" id="KND97696.1"/>
    </source>
</evidence>
<dbReference type="Proteomes" id="UP000037122">
    <property type="component" value="Unassembled WGS sequence"/>
</dbReference>
<organism evidence="1 2">
    <name type="scientific">Candidozyma auris</name>
    <name type="common">Yeast</name>
    <name type="synonym">Candida auris</name>
    <dbReference type="NCBI Taxonomy" id="498019"/>
    <lineage>
        <taxon>Eukaryota</taxon>
        <taxon>Fungi</taxon>
        <taxon>Dikarya</taxon>
        <taxon>Ascomycota</taxon>
        <taxon>Saccharomycotina</taxon>
        <taxon>Pichiomycetes</taxon>
        <taxon>Metschnikowiaceae</taxon>
        <taxon>Candidozyma</taxon>
    </lineage>
</organism>
<reference evidence="2" key="1">
    <citation type="journal article" date="2015" name="BMC Genomics">
        <title>Draft genome of a commonly misdiagnosed multidrug resistant pathogen Candida auris.</title>
        <authorList>
            <person name="Chatterjee S."/>
            <person name="Alampalli S.V."/>
            <person name="Nageshan R.K."/>
            <person name="Chettiar S.T."/>
            <person name="Joshi S."/>
            <person name="Tatu U.S."/>
        </authorList>
    </citation>
    <scope>NUCLEOTIDE SEQUENCE [LARGE SCALE GENOMIC DNA]</scope>
    <source>
        <strain evidence="2">6684</strain>
    </source>
</reference>
<gene>
    <name evidence="1" type="ORF">QG37_06100</name>
</gene>
<comment type="caution">
    <text evidence="1">The sequence shown here is derived from an EMBL/GenBank/DDBJ whole genome shotgun (WGS) entry which is preliminary data.</text>
</comment>
<proteinExistence type="predicted"/>
<dbReference type="VEuPathDB" id="FungiDB:QG37_06100"/>
<sequence length="36" mass="4168">MADGSDAPDTKARCEARDRFIFELLYDEDAILFMQL</sequence>
<accession>A0A0L0NU44</accession>
<protein>
    <submittedName>
        <fullName evidence="1">Uncharacterized protein</fullName>
    </submittedName>
</protein>
<evidence type="ECO:0000313" key="2">
    <source>
        <dbReference type="Proteomes" id="UP000037122"/>
    </source>
</evidence>
<dbReference type="AlphaFoldDB" id="A0A0L0NU44"/>